<gene>
    <name evidence="3" type="ORF">SAMN05216601_113124</name>
</gene>
<accession>A0A1I5QYZ9</accession>
<reference evidence="3 4" key="1">
    <citation type="submission" date="2016-10" db="EMBL/GenBank/DDBJ databases">
        <authorList>
            <person name="de Groot N.N."/>
        </authorList>
    </citation>
    <scope>NUCLEOTIDE SEQUENCE [LARGE SCALE GENOMIC DNA]</scope>
    <source>
        <strain evidence="3 4">CCUG 59231</strain>
    </source>
</reference>
<dbReference type="PANTHER" id="PTHR30537">
    <property type="entry name" value="HTH-TYPE TRANSCRIPTIONAL REGULATOR"/>
    <property type="match status" value="1"/>
</dbReference>
<dbReference type="InterPro" id="IPR005119">
    <property type="entry name" value="LysR_subst-bd"/>
</dbReference>
<dbReference type="SUPFAM" id="SSF53850">
    <property type="entry name" value="Periplasmic binding protein-like II"/>
    <property type="match status" value="1"/>
</dbReference>
<evidence type="ECO:0000259" key="2">
    <source>
        <dbReference type="Pfam" id="PF03466"/>
    </source>
</evidence>
<dbReference type="AlphaFoldDB" id="A0A1I5QYZ9"/>
<dbReference type="GO" id="GO:0006351">
    <property type="term" value="P:DNA-templated transcription"/>
    <property type="evidence" value="ECO:0007669"/>
    <property type="project" value="TreeGrafter"/>
</dbReference>
<proteinExistence type="inferred from homology"/>
<dbReference type="Proteomes" id="UP000182400">
    <property type="component" value="Unassembled WGS sequence"/>
</dbReference>
<dbReference type="GO" id="GO:0003700">
    <property type="term" value="F:DNA-binding transcription factor activity"/>
    <property type="evidence" value="ECO:0007669"/>
    <property type="project" value="TreeGrafter"/>
</dbReference>
<dbReference type="GO" id="GO:0043565">
    <property type="term" value="F:sequence-specific DNA binding"/>
    <property type="evidence" value="ECO:0007669"/>
    <property type="project" value="TreeGrafter"/>
</dbReference>
<dbReference type="Pfam" id="PF03466">
    <property type="entry name" value="LysR_substrate"/>
    <property type="match status" value="1"/>
</dbReference>
<protein>
    <submittedName>
        <fullName evidence="3">LysR substrate binding domain-containing protein</fullName>
    </submittedName>
</protein>
<dbReference type="EMBL" id="FOWP01000013">
    <property type="protein sequence ID" value="SFP51489.1"/>
    <property type="molecule type" value="Genomic_DNA"/>
</dbReference>
<sequence length="59" mass="6503">MPAEIAKRLVTPRLDEFLARHPALEIELGCSDLRIDPLREGFDCVLLIGAIDDDSLVLG</sequence>
<evidence type="ECO:0000256" key="1">
    <source>
        <dbReference type="ARBA" id="ARBA00009437"/>
    </source>
</evidence>
<feature type="domain" description="LysR substrate-binding" evidence="2">
    <location>
        <begin position="2"/>
        <end position="57"/>
    </location>
</feature>
<dbReference type="PANTHER" id="PTHR30537:SF72">
    <property type="entry name" value="LYSR FAMILY TRANSCRIPTIONAL REGULATOR"/>
    <property type="match status" value="1"/>
</dbReference>
<dbReference type="STRING" id="658457.SAMN05216601_113124"/>
<evidence type="ECO:0000313" key="3">
    <source>
        <dbReference type="EMBL" id="SFP51489.1"/>
    </source>
</evidence>
<dbReference type="Gene3D" id="3.40.190.10">
    <property type="entry name" value="Periplasmic binding protein-like II"/>
    <property type="match status" value="1"/>
</dbReference>
<comment type="similarity">
    <text evidence="1">Belongs to the LysR transcriptional regulatory family.</text>
</comment>
<organism evidence="3 4">
    <name type="scientific">Ectopseudomonas composti</name>
    <dbReference type="NCBI Taxonomy" id="658457"/>
    <lineage>
        <taxon>Bacteria</taxon>
        <taxon>Pseudomonadati</taxon>
        <taxon>Pseudomonadota</taxon>
        <taxon>Gammaproteobacteria</taxon>
        <taxon>Pseudomonadales</taxon>
        <taxon>Pseudomonadaceae</taxon>
        <taxon>Ectopseudomonas</taxon>
    </lineage>
</organism>
<name>A0A1I5QYZ9_9GAMM</name>
<dbReference type="InterPro" id="IPR058163">
    <property type="entry name" value="LysR-type_TF_proteobact-type"/>
</dbReference>
<evidence type="ECO:0000313" key="4">
    <source>
        <dbReference type="Proteomes" id="UP000182400"/>
    </source>
</evidence>